<evidence type="ECO:0000313" key="2">
    <source>
        <dbReference type="Proteomes" id="UP000000333"/>
    </source>
</evidence>
<reference evidence="1 2" key="1">
    <citation type="journal article" date="2010" name="Stand. Genomic Sci.">
        <title>Complete genome sequence of Olsenella uli type strain (VPI D76D-27C).</title>
        <authorList>
            <person name="Goker M."/>
            <person name="Held B."/>
            <person name="Lucas S."/>
            <person name="Nolan M."/>
            <person name="Yasawong M."/>
            <person name="Glavina Del Rio T."/>
            <person name="Tice H."/>
            <person name="Cheng J.F."/>
            <person name="Bruce D."/>
            <person name="Detter J.C."/>
            <person name="Tapia R."/>
            <person name="Han C."/>
            <person name="Goodwin L."/>
            <person name="Pitluck S."/>
            <person name="Liolios K."/>
            <person name="Ivanova N."/>
            <person name="Mavromatis K."/>
            <person name="Mikhailova N."/>
            <person name="Pati A."/>
            <person name="Chen A."/>
            <person name="Palaniappan K."/>
            <person name="Land M."/>
            <person name="Hauser L."/>
            <person name="Chang Y.J."/>
            <person name="Jeffries C.D."/>
            <person name="Rohde M."/>
            <person name="Sikorski J."/>
            <person name="Pukall R."/>
            <person name="Woyke T."/>
            <person name="Bristow J."/>
            <person name="Eisen J.A."/>
            <person name="Markowitz V."/>
            <person name="Hugenholtz P."/>
            <person name="Kyrpides N.C."/>
            <person name="Klenk H.P."/>
            <person name="Lapidus A."/>
        </authorList>
    </citation>
    <scope>NUCLEOTIDE SEQUENCE [LARGE SCALE GENOMIC DNA]</scope>
    <source>
        <strain evidence="2">ATCC 49627 / DSM 7084 / CIP 109912 / JCM 12494 / NCIMB 702895 / VPI D76D-27C</strain>
    </source>
</reference>
<dbReference type="Proteomes" id="UP000000333">
    <property type="component" value="Chromosome"/>
</dbReference>
<dbReference type="KEGG" id="ols:Olsu_0577"/>
<name>E1QZ78_OLSUV</name>
<dbReference type="eggNOG" id="COG2852">
    <property type="taxonomic scope" value="Bacteria"/>
</dbReference>
<evidence type="ECO:0000313" key="1">
    <source>
        <dbReference type="EMBL" id="ADK67692.1"/>
    </source>
</evidence>
<organism evidence="1 2">
    <name type="scientific">Olsenella uli (strain ATCC 49627 / DSM 7084 / CCUG 31166 / CIP 109912 / JCM 12494 / LMG 11480 / NCIMB 702895 / VPI D76D-27C)</name>
    <name type="common">Lactobacillus uli</name>
    <dbReference type="NCBI Taxonomy" id="633147"/>
    <lineage>
        <taxon>Bacteria</taxon>
        <taxon>Bacillati</taxon>
        <taxon>Actinomycetota</taxon>
        <taxon>Coriobacteriia</taxon>
        <taxon>Coriobacteriales</taxon>
        <taxon>Atopobiaceae</taxon>
        <taxon>Olsenella</taxon>
    </lineage>
</organism>
<evidence type="ECO:0008006" key="3">
    <source>
        <dbReference type="Google" id="ProtNLM"/>
    </source>
</evidence>
<accession>E1QZ78</accession>
<sequence>MRNLDAAACPSREFEAHDLVGTGVRGDVVHVLVSQPDRRYQTKQVRRHVWSGAIPRGAFLRLHNDCLISSPEFTLLQMAPHLDAVQLAWVASIMCSRFVPVLDDLDEGMGMSPTIGFRGAEPVTSVARLESFARQMQGAYGCNPFQTSLRYACEGATSPMEVAIAMMSAIPRRLGGYGIGNAKLNAEITLRDSAARLCGKQVLYVDFLFPDKVVCEYDSKQFHAGADSLRRDRERYNALVAMGYRPLGITKECIGSITKIDAVFDMIIRLSHRRRRPISQSSAWERQSLLSRLLDLDSREMAGIFDVLPIYVS</sequence>
<dbReference type="EMBL" id="CP002106">
    <property type="protein sequence ID" value="ADK67692.1"/>
    <property type="molecule type" value="Genomic_DNA"/>
</dbReference>
<dbReference type="Gene3D" id="3.40.960.10">
    <property type="entry name" value="VSR Endonuclease"/>
    <property type="match status" value="1"/>
</dbReference>
<keyword evidence="2" id="KW-1185">Reference proteome</keyword>
<proteinExistence type="predicted"/>
<protein>
    <recommendedName>
        <fullName evidence="3">DUF559 domain-containing protein</fullName>
    </recommendedName>
</protein>
<dbReference type="HOGENOM" id="CLU_888065_0_0_11"/>
<gene>
    <name evidence="1" type="ordered locus">Olsu_0577</name>
</gene>
<dbReference type="AlphaFoldDB" id="E1QZ78"/>